<organism evidence="2 3">
    <name type="scientific">Serratia symbiotica</name>
    <dbReference type="NCBI Taxonomy" id="138074"/>
    <lineage>
        <taxon>Bacteria</taxon>
        <taxon>Pseudomonadati</taxon>
        <taxon>Pseudomonadota</taxon>
        <taxon>Gammaproteobacteria</taxon>
        <taxon>Enterobacterales</taxon>
        <taxon>Yersiniaceae</taxon>
        <taxon>Serratia</taxon>
    </lineage>
</organism>
<dbReference type="PANTHER" id="PTHR35191:SF1">
    <property type="entry name" value="PROPHAGE SIDE TAIL FIBER PROTEIN HOMOLOG STFQ-RELATED"/>
    <property type="match status" value="1"/>
</dbReference>
<name>A0A455VFD5_9GAMM</name>
<reference evidence="2 3" key="1">
    <citation type="submission" date="2019-03" db="EMBL/GenBank/DDBJ databases">
        <title>The genome sequence of Candidatus Serratia symbiotica strain IS.</title>
        <authorList>
            <person name="Nikoh N."/>
            <person name="Koga R."/>
            <person name="Oshima K."/>
            <person name="Hattori M."/>
            <person name="Fukatsu T."/>
        </authorList>
    </citation>
    <scope>NUCLEOTIDE SEQUENCE [LARGE SCALE GENOMIC DNA]</scope>
    <source>
        <strain evidence="2 3">IS</strain>
    </source>
</reference>
<gene>
    <name evidence="2" type="primary">stfE</name>
    <name evidence="2" type="ORF">SSYIS1_12480</name>
</gene>
<evidence type="ECO:0000313" key="3">
    <source>
        <dbReference type="Proteomes" id="UP000324392"/>
    </source>
</evidence>
<evidence type="ECO:0000259" key="1">
    <source>
        <dbReference type="Pfam" id="PF07484"/>
    </source>
</evidence>
<evidence type="ECO:0000313" key="2">
    <source>
        <dbReference type="EMBL" id="BBI91837.1"/>
    </source>
</evidence>
<protein>
    <submittedName>
        <fullName evidence="2">Phage tail protein</fullName>
    </submittedName>
</protein>
<accession>A0A455VFD5</accession>
<dbReference type="InterPro" id="IPR011083">
    <property type="entry name" value="Phage_tail_collar_dom"/>
</dbReference>
<feature type="domain" description="Phage tail collar" evidence="1">
    <location>
        <begin position="49"/>
        <end position="96"/>
    </location>
</feature>
<sequence length="195" mass="21923">MLETINLAKNATPSQRKINGKALAQDVQLTATDVHAITPEILRVEIPVGVPLPWPTEIPPAGWRICNGETFNKKKYPLLALAYPSAKLPDLRGEFIRGWDAGRRVDNGRQILSAQGDAMQKIWAQWAMDDQAVSSNFPPKGTFYCDNKDSVSYDATSRNDFWRGYQGHFDSSRITRTAEETRPRNIAFNYIVRAA</sequence>
<dbReference type="PANTHER" id="PTHR35191">
    <property type="entry name" value="PROPHAGE SIDE TAIL FIBER PROTEIN HOMOLOG STFQ-RELATED"/>
    <property type="match status" value="1"/>
</dbReference>
<dbReference type="EMBL" id="AP019531">
    <property type="protein sequence ID" value="BBI91837.1"/>
    <property type="molecule type" value="Genomic_DNA"/>
</dbReference>
<dbReference type="Proteomes" id="UP000324392">
    <property type="component" value="Chromosome"/>
</dbReference>
<proteinExistence type="predicted"/>
<dbReference type="InterPro" id="IPR037053">
    <property type="entry name" value="Phage_tail_collar_dom_sf"/>
</dbReference>
<dbReference type="AlphaFoldDB" id="A0A455VFD5"/>
<dbReference type="Pfam" id="PF07484">
    <property type="entry name" value="Collar"/>
    <property type="match status" value="1"/>
</dbReference>
<dbReference type="SUPFAM" id="SSF88874">
    <property type="entry name" value="Receptor-binding domain of short tail fibre protein gp12"/>
    <property type="match status" value="1"/>
</dbReference>
<dbReference type="Gene3D" id="3.90.1340.10">
    <property type="entry name" value="Phage tail collar domain"/>
    <property type="match status" value="1"/>
</dbReference>
<dbReference type="InterPro" id="IPR051934">
    <property type="entry name" value="Phage_Tail_Fiber_Structural"/>
</dbReference>